<evidence type="ECO:0000256" key="5">
    <source>
        <dbReference type="ARBA" id="ARBA00022989"/>
    </source>
</evidence>
<feature type="transmembrane region" description="Helical" evidence="7">
    <location>
        <begin position="21"/>
        <end position="37"/>
    </location>
</feature>
<feature type="transmembrane region" description="Helical" evidence="7">
    <location>
        <begin position="341"/>
        <end position="358"/>
    </location>
</feature>
<sequence length="507" mass="51012">MSAAPPAQPQAAEASSADRRLGLSLLVIATTQLMLVLDDGIANIALPSIQADLDMPAASLLWVINAYVLVFGALLLFGGRVGDLFGRRRVLRIGLVLFVAASLLGGLAPNGTLLIAARALQGVGAALAAPNALALIATTFPAGKPRNSAMAVYGAMSAVGIIGGLLLGGALTGLLDWRWVFFVNVPVGLAVLAGTGTLPEGGRGRGRLDTPGAVTGTGAMVALVYGLARAGEHGWTDGLTLAAFAAAAVLLAVFLMLQSRTTGPLLPLSLFADRNRAGAYATVLFIGAGLMGSFYLLALFLQQVLQYGALKTGVASLPFAAGIILASGMASKLVERLAPRVLAAPGLLLAAAGMAWLSRLDVDPSYAVDIMPALFLTSFGLGLAFVPLTLTAVHRVAEDRAGVASALVNMAQQIGAALGLAVLTTVSTTAAAAQLPEATRVLQQGQAGGDVDAVARAGEALAHGYTSGFLAGAGLLLAAAVLVAATVTTRGTQRAAPATGESQTATA</sequence>
<dbReference type="PANTHER" id="PTHR42718:SF46">
    <property type="entry name" value="BLR6921 PROTEIN"/>
    <property type="match status" value="1"/>
</dbReference>
<organism evidence="9 10">
    <name type="scientific">Geodermatophilus arenarius</name>
    <dbReference type="NCBI Taxonomy" id="1137990"/>
    <lineage>
        <taxon>Bacteria</taxon>
        <taxon>Bacillati</taxon>
        <taxon>Actinomycetota</taxon>
        <taxon>Actinomycetes</taxon>
        <taxon>Geodermatophilales</taxon>
        <taxon>Geodermatophilaceae</taxon>
        <taxon>Geodermatophilus</taxon>
    </lineage>
</organism>
<feature type="domain" description="Major facilitator superfamily (MFS) profile" evidence="8">
    <location>
        <begin position="24"/>
        <end position="491"/>
    </location>
</feature>
<dbReference type="InterPro" id="IPR020846">
    <property type="entry name" value="MFS_dom"/>
</dbReference>
<feature type="transmembrane region" description="Helical" evidence="7">
    <location>
        <begin position="90"/>
        <end position="109"/>
    </location>
</feature>
<feature type="transmembrane region" description="Helical" evidence="7">
    <location>
        <begin position="239"/>
        <end position="257"/>
    </location>
</feature>
<evidence type="ECO:0000259" key="8">
    <source>
        <dbReference type="PROSITE" id="PS50850"/>
    </source>
</evidence>
<evidence type="ECO:0000256" key="2">
    <source>
        <dbReference type="ARBA" id="ARBA00022448"/>
    </source>
</evidence>
<dbReference type="CDD" id="cd17321">
    <property type="entry name" value="MFS_MMR_MDR_like"/>
    <property type="match status" value="1"/>
</dbReference>
<dbReference type="Gene3D" id="1.20.1720.10">
    <property type="entry name" value="Multidrug resistance protein D"/>
    <property type="match status" value="1"/>
</dbReference>
<feature type="transmembrane region" description="Helical" evidence="7">
    <location>
        <begin position="177"/>
        <end position="198"/>
    </location>
</feature>
<keyword evidence="5 7" id="KW-1133">Transmembrane helix</keyword>
<keyword evidence="6 7" id="KW-0472">Membrane</keyword>
<feature type="transmembrane region" description="Helical" evidence="7">
    <location>
        <begin position="57"/>
        <end position="78"/>
    </location>
</feature>
<proteinExistence type="predicted"/>
<evidence type="ECO:0000313" key="10">
    <source>
        <dbReference type="Proteomes" id="UP001596025"/>
    </source>
</evidence>
<feature type="transmembrane region" description="Helical" evidence="7">
    <location>
        <begin position="414"/>
        <end position="433"/>
    </location>
</feature>
<dbReference type="InterPro" id="IPR004638">
    <property type="entry name" value="EmrB-like"/>
</dbReference>
<dbReference type="InterPro" id="IPR011701">
    <property type="entry name" value="MFS"/>
</dbReference>
<dbReference type="Pfam" id="PF07690">
    <property type="entry name" value="MFS_1"/>
    <property type="match status" value="1"/>
</dbReference>
<keyword evidence="2" id="KW-0813">Transport</keyword>
<feature type="transmembrane region" description="Helical" evidence="7">
    <location>
        <begin position="278"/>
        <end position="301"/>
    </location>
</feature>
<evidence type="ECO:0000256" key="3">
    <source>
        <dbReference type="ARBA" id="ARBA00022475"/>
    </source>
</evidence>
<feature type="transmembrane region" description="Helical" evidence="7">
    <location>
        <begin position="469"/>
        <end position="487"/>
    </location>
</feature>
<keyword evidence="3" id="KW-1003">Cell membrane</keyword>
<accession>A0ABV9LLC8</accession>
<dbReference type="Proteomes" id="UP001596025">
    <property type="component" value="Unassembled WGS sequence"/>
</dbReference>
<dbReference type="Gene3D" id="1.20.1250.20">
    <property type="entry name" value="MFS general substrate transporter like domains"/>
    <property type="match status" value="1"/>
</dbReference>
<feature type="transmembrane region" description="Helical" evidence="7">
    <location>
        <begin position="370"/>
        <end position="393"/>
    </location>
</feature>
<feature type="transmembrane region" description="Helical" evidence="7">
    <location>
        <begin position="313"/>
        <end position="334"/>
    </location>
</feature>
<feature type="transmembrane region" description="Helical" evidence="7">
    <location>
        <begin position="210"/>
        <end position="227"/>
    </location>
</feature>
<keyword evidence="10" id="KW-1185">Reference proteome</keyword>
<feature type="transmembrane region" description="Helical" evidence="7">
    <location>
        <begin position="115"/>
        <end position="138"/>
    </location>
</feature>
<feature type="transmembrane region" description="Helical" evidence="7">
    <location>
        <begin position="150"/>
        <end position="171"/>
    </location>
</feature>
<name>A0ABV9LLC8_9ACTN</name>
<dbReference type="NCBIfam" id="TIGR00711">
    <property type="entry name" value="efflux_EmrB"/>
    <property type="match status" value="1"/>
</dbReference>
<evidence type="ECO:0000313" key="9">
    <source>
        <dbReference type="EMBL" id="MFC4694656.1"/>
    </source>
</evidence>
<reference evidence="10" key="1">
    <citation type="journal article" date="2019" name="Int. J. Syst. Evol. Microbiol.">
        <title>The Global Catalogue of Microorganisms (GCM) 10K type strain sequencing project: providing services to taxonomists for standard genome sequencing and annotation.</title>
        <authorList>
            <consortium name="The Broad Institute Genomics Platform"/>
            <consortium name="The Broad Institute Genome Sequencing Center for Infectious Disease"/>
            <person name="Wu L."/>
            <person name="Ma J."/>
        </authorList>
    </citation>
    <scope>NUCLEOTIDE SEQUENCE [LARGE SCALE GENOMIC DNA]</scope>
    <source>
        <strain evidence="10">CCUG 62763</strain>
    </source>
</reference>
<evidence type="ECO:0000256" key="6">
    <source>
        <dbReference type="ARBA" id="ARBA00023136"/>
    </source>
</evidence>
<dbReference type="EMBL" id="JBHSGR010000016">
    <property type="protein sequence ID" value="MFC4694656.1"/>
    <property type="molecule type" value="Genomic_DNA"/>
</dbReference>
<dbReference type="RefSeq" id="WP_387990098.1">
    <property type="nucleotide sequence ID" value="NZ_JBHSGR010000016.1"/>
</dbReference>
<evidence type="ECO:0000256" key="7">
    <source>
        <dbReference type="SAM" id="Phobius"/>
    </source>
</evidence>
<keyword evidence="4 7" id="KW-0812">Transmembrane</keyword>
<dbReference type="InterPro" id="IPR036259">
    <property type="entry name" value="MFS_trans_sf"/>
</dbReference>
<comment type="subcellular location">
    <subcellularLocation>
        <location evidence="1">Cell membrane</location>
        <topology evidence="1">Multi-pass membrane protein</topology>
    </subcellularLocation>
</comment>
<dbReference type="SUPFAM" id="SSF103473">
    <property type="entry name" value="MFS general substrate transporter"/>
    <property type="match status" value="1"/>
</dbReference>
<protein>
    <submittedName>
        <fullName evidence="9">MFS transporter</fullName>
    </submittedName>
</protein>
<dbReference type="PROSITE" id="PS50850">
    <property type="entry name" value="MFS"/>
    <property type="match status" value="1"/>
</dbReference>
<evidence type="ECO:0000256" key="1">
    <source>
        <dbReference type="ARBA" id="ARBA00004651"/>
    </source>
</evidence>
<comment type="caution">
    <text evidence="9">The sequence shown here is derived from an EMBL/GenBank/DDBJ whole genome shotgun (WGS) entry which is preliminary data.</text>
</comment>
<evidence type="ECO:0000256" key="4">
    <source>
        <dbReference type="ARBA" id="ARBA00022692"/>
    </source>
</evidence>
<gene>
    <name evidence="9" type="ORF">ACFO3M_14750</name>
</gene>
<dbReference type="PANTHER" id="PTHR42718">
    <property type="entry name" value="MAJOR FACILITATOR SUPERFAMILY MULTIDRUG TRANSPORTER MFSC"/>
    <property type="match status" value="1"/>
</dbReference>